<dbReference type="PANTHER" id="PTHR33257">
    <property type="entry name" value="OS05G0165500 PROTEIN"/>
    <property type="match status" value="1"/>
</dbReference>
<dbReference type="InterPro" id="IPR007789">
    <property type="entry name" value="DUF688"/>
</dbReference>
<dbReference type="OrthoDB" id="691043at2759"/>
<dbReference type="Proteomes" id="UP000623129">
    <property type="component" value="Unassembled WGS sequence"/>
</dbReference>
<dbReference type="EMBL" id="SWLB01000013">
    <property type="protein sequence ID" value="KAF3330579.1"/>
    <property type="molecule type" value="Genomic_DNA"/>
</dbReference>
<protein>
    <submittedName>
        <fullName evidence="1">Uncharacterized protein</fullName>
    </submittedName>
</protein>
<dbReference type="Pfam" id="PF05097">
    <property type="entry name" value="DUF688"/>
    <property type="match status" value="1"/>
</dbReference>
<dbReference type="AlphaFoldDB" id="A0A833QVI0"/>
<comment type="caution">
    <text evidence="1">The sequence shown here is derived from an EMBL/GenBank/DDBJ whole genome shotgun (WGS) entry which is preliminary data.</text>
</comment>
<keyword evidence="2" id="KW-1185">Reference proteome</keyword>
<evidence type="ECO:0000313" key="1">
    <source>
        <dbReference type="EMBL" id="KAF3330579.1"/>
    </source>
</evidence>
<name>A0A833QVI0_9POAL</name>
<reference evidence="1" key="1">
    <citation type="submission" date="2020-01" db="EMBL/GenBank/DDBJ databases">
        <title>Genome sequence of Kobresia littledalei, the first chromosome-level genome in the family Cyperaceae.</title>
        <authorList>
            <person name="Qu G."/>
        </authorList>
    </citation>
    <scope>NUCLEOTIDE SEQUENCE</scope>
    <source>
        <strain evidence="1">C.B.Clarke</strain>
        <tissue evidence="1">Leaf</tissue>
    </source>
</reference>
<accession>A0A833QVI0</accession>
<sequence>MTAPHSPIHIKHEGKFFARLLTKESSMSNPSFRYYGVGPGSVPFIWETEPGTPKVAVSGIQVPTITPPPSYRYRCDETSPRKKKNKRFIMRIGVIAALIRRFRLKKANTANLNVVSSSSRWLFSLPTGEGDSTRYNSSTRHGSMCFSMRRAPRFMFLCYQS</sequence>
<evidence type="ECO:0000313" key="2">
    <source>
        <dbReference type="Proteomes" id="UP000623129"/>
    </source>
</evidence>
<proteinExistence type="predicted"/>
<dbReference type="PANTHER" id="PTHR33257:SF4">
    <property type="entry name" value="EXPRESSED PROTEIN"/>
    <property type="match status" value="1"/>
</dbReference>
<gene>
    <name evidence="1" type="ORF">FCM35_KLT03933</name>
</gene>
<organism evidence="1 2">
    <name type="scientific">Carex littledalei</name>
    <dbReference type="NCBI Taxonomy" id="544730"/>
    <lineage>
        <taxon>Eukaryota</taxon>
        <taxon>Viridiplantae</taxon>
        <taxon>Streptophyta</taxon>
        <taxon>Embryophyta</taxon>
        <taxon>Tracheophyta</taxon>
        <taxon>Spermatophyta</taxon>
        <taxon>Magnoliopsida</taxon>
        <taxon>Liliopsida</taxon>
        <taxon>Poales</taxon>
        <taxon>Cyperaceae</taxon>
        <taxon>Cyperoideae</taxon>
        <taxon>Cariceae</taxon>
        <taxon>Carex</taxon>
        <taxon>Carex subgen. Euthyceras</taxon>
    </lineage>
</organism>